<name>A0ACC2KRE2_PERAE</name>
<sequence>MGKGNSSFSLFKIFKFFTPRKSYDEGMTEAELQSKGRRHCNDDDGAELEIDKKASAFIHKFHAARVMDSELQTVPNV</sequence>
<gene>
    <name evidence="1" type="ORF">MRB53_032099</name>
</gene>
<dbReference type="Proteomes" id="UP001234297">
    <property type="component" value="Chromosome 10"/>
</dbReference>
<evidence type="ECO:0000313" key="2">
    <source>
        <dbReference type="Proteomes" id="UP001234297"/>
    </source>
</evidence>
<protein>
    <submittedName>
        <fullName evidence="1">Uncharacterized protein</fullName>
    </submittedName>
</protein>
<organism evidence="1 2">
    <name type="scientific">Persea americana</name>
    <name type="common">Avocado</name>
    <dbReference type="NCBI Taxonomy" id="3435"/>
    <lineage>
        <taxon>Eukaryota</taxon>
        <taxon>Viridiplantae</taxon>
        <taxon>Streptophyta</taxon>
        <taxon>Embryophyta</taxon>
        <taxon>Tracheophyta</taxon>
        <taxon>Spermatophyta</taxon>
        <taxon>Magnoliopsida</taxon>
        <taxon>Magnoliidae</taxon>
        <taxon>Laurales</taxon>
        <taxon>Lauraceae</taxon>
        <taxon>Persea</taxon>
    </lineage>
</organism>
<evidence type="ECO:0000313" key="1">
    <source>
        <dbReference type="EMBL" id="KAJ8623570.1"/>
    </source>
</evidence>
<proteinExistence type="predicted"/>
<reference evidence="1 2" key="1">
    <citation type="journal article" date="2022" name="Hortic Res">
        <title>A haplotype resolved chromosomal level avocado genome allows analysis of novel avocado genes.</title>
        <authorList>
            <person name="Nath O."/>
            <person name="Fletcher S.J."/>
            <person name="Hayward A."/>
            <person name="Shaw L.M."/>
            <person name="Masouleh A.K."/>
            <person name="Furtado A."/>
            <person name="Henry R.J."/>
            <person name="Mitter N."/>
        </authorList>
    </citation>
    <scope>NUCLEOTIDE SEQUENCE [LARGE SCALE GENOMIC DNA]</scope>
    <source>
        <strain evidence="2">cv. Hass</strain>
    </source>
</reference>
<comment type="caution">
    <text evidence="1">The sequence shown here is derived from an EMBL/GenBank/DDBJ whole genome shotgun (WGS) entry which is preliminary data.</text>
</comment>
<dbReference type="EMBL" id="CM056818">
    <property type="protein sequence ID" value="KAJ8623570.1"/>
    <property type="molecule type" value="Genomic_DNA"/>
</dbReference>
<accession>A0ACC2KRE2</accession>
<keyword evidence="2" id="KW-1185">Reference proteome</keyword>